<feature type="chain" id="PRO_5009314811" evidence="6">
    <location>
        <begin position="30"/>
        <end position="169"/>
    </location>
</feature>
<keyword evidence="8" id="KW-1185">Reference proteome</keyword>
<dbReference type="Pfam" id="PF00965">
    <property type="entry name" value="TIMP"/>
    <property type="match status" value="1"/>
</dbReference>
<comment type="subcellular location">
    <subcellularLocation>
        <location evidence="1">Secreted</location>
    </subcellularLocation>
</comment>
<keyword evidence="2" id="KW-0964">Secreted</keyword>
<dbReference type="GO" id="GO:0008191">
    <property type="term" value="F:metalloendopeptidase inhibitor activity"/>
    <property type="evidence" value="ECO:0007669"/>
    <property type="project" value="InterPro"/>
</dbReference>
<accession>A0A1I8AL64</accession>
<dbReference type="PROSITE" id="PS50189">
    <property type="entry name" value="NTR"/>
    <property type="match status" value="1"/>
</dbReference>
<keyword evidence="4" id="KW-0479">Metal-binding</keyword>
<dbReference type="SUPFAM" id="SSF50242">
    <property type="entry name" value="TIMP-like"/>
    <property type="match status" value="1"/>
</dbReference>
<dbReference type="Proteomes" id="UP000095287">
    <property type="component" value="Unplaced"/>
</dbReference>
<dbReference type="Gene3D" id="2.40.50.120">
    <property type="match status" value="1"/>
</dbReference>
<protein>
    <submittedName>
        <fullName evidence="9">NTR domain-containing protein</fullName>
    </submittedName>
</protein>
<evidence type="ECO:0000256" key="4">
    <source>
        <dbReference type="PIRSR" id="PIRSR601820-1"/>
    </source>
</evidence>
<keyword evidence="6" id="KW-0732">Signal</keyword>
<dbReference type="GO" id="GO:0005615">
    <property type="term" value="C:extracellular space"/>
    <property type="evidence" value="ECO:0007669"/>
    <property type="project" value="TreeGrafter"/>
</dbReference>
<reference evidence="9" key="1">
    <citation type="submission" date="2016-11" db="UniProtKB">
        <authorList>
            <consortium name="WormBaseParasite"/>
        </authorList>
    </citation>
    <scope>IDENTIFICATION</scope>
</reference>
<proteinExistence type="predicted"/>
<name>A0A1I8AL64_9BILA</name>
<feature type="disulfide bond" evidence="5">
    <location>
        <begin position="27"/>
        <end position="96"/>
    </location>
</feature>
<keyword evidence="3 5" id="KW-1015">Disulfide bond</keyword>
<evidence type="ECO:0000313" key="9">
    <source>
        <dbReference type="WBParaSite" id="L893_g6862.t1"/>
    </source>
</evidence>
<evidence type="ECO:0000259" key="7">
    <source>
        <dbReference type="PROSITE" id="PS50189"/>
    </source>
</evidence>
<dbReference type="PANTHER" id="PTHR11844:SF33">
    <property type="entry name" value="TISSUE INHIBITOR OF METALLOPROTEINASE"/>
    <property type="match status" value="1"/>
</dbReference>
<dbReference type="AlphaFoldDB" id="A0A1I8AL64"/>
<dbReference type="PANTHER" id="PTHR11844">
    <property type="entry name" value="METALLOPROTEASE INHIBITOR"/>
    <property type="match status" value="1"/>
</dbReference>
<dbReference type="InterPro" id="IPR008993">
    <property type="entry name" value="TIMP-like_OB-fold"/>
</dbReference>
<feature type="signal peptide" evidence="6">
    <location>
        <begin position="1"/>
        <end position="29"/>
    </location>
</feature>
<evidence type="ECO:0000256" key="2">
    <source>
        <dbReference type="ARBA" id="ARBA00022525"/>
    </source>
</evidence>
<dbReference type="InterPro" id="IPR001820">
    <property type="entry name" value="TIMP"/>
</dbReference>
<keyword evidence="4" id="KW-0862">Zinc</keyword>
<dbReference type="GO" id="GO:0046872">
    <property type="term" value="F:metal ion binding"/>
    <property type="evidence" value="ECO:0007669"/>
    <property type="project" value="UniProtKB-KW"/>
</dbReference>
<evidence type="ECO:0000256" key="5">
    <source>
        <dbReference type="PIRSR" id="PIRSR601820-3"/>
    </source>
</evidence>
<dbReference type="GO" id="GO:0031012">
    <property type="term" value="C:extracellular matrix"/>
    <property type="evidence" value="ECO:0007669"/>
    <property type="project" value="TreeGrafter"/>
</dbReference>
<evidence type="ECO:0000313" key="8">
    <source>
        <dbReference type="Proteomes" id="UP000095287"/>
    </source>
</evidence>
<dbReference type="InterPro" id="IPR001134">
    <property type="entry name" value="Netrin_domain"/>
</dbReference>
<organism evidence="8 9">
    <name type="scientific">Steinernema glaseri</name>
    <dbReference type="NCBI Taxonomy" id="37863"/>
    <lineage>
        <taxon>Eukaryota</taxon>
        <taxon>Metazoa</taxon>
        <taxon>Ecdysozoa</taxon>
        <taxon>Nematoda</taxon>
        <taxon>Chromadorea</taxon>
        <taxon>Rhabditida</taxon>
        <taxon>Tylenchina</taxon>
        <taxon>Panagrolaimomorpha</taxon>
        <taxon>Strongyloidoidea</taxon>
        <taxon>Steinernematidae</taxon>
        <taxon>Steinernema</taxon>
    </lineage>
</organism>
<evidence type="ECO:0000256" key="3">
    <source>
        <dbReference type="ARBA" id="ARBA00023157"/>
    </source>
</evidence>
<feature type="binding site" evidence="4">
    <location>
        <position position="27"/>
    </location>
    <ligand>
        <name>Zn(2+)</name>
        <dbReference type="ChEBI" id="CHEBI:29105"/>
        <note>ligand shared with metalloproteinase partner</note>
    </ligand>
</feature>
<dbReference type="WBParaSite" id="L893_g6862.t1">
    <property type="protein sequence ID" value="L893_g6862.t1"/>
    <property type="gene ID" value="L893_g6862"/>
</dbReference>
<sequence length="169" mass="18863">MLIRSITFNMLNQLLLLTDLMSLVSGCSCEGISQEPKDKYCGSDFAALAKIMTVGAVEDDKIMYMFSAEKVYKDTKQLIGGIPIALASTSSREEDCGLPNLQNNTQYLLNGSVKHLARELPFKYLELTSCTALSAQKWDDIPDDIRRAVEDRTYEPCSKMGIMSRALKF</sequence>
<dbReference type="GO" id="GO:0002020">
    <property type="term" value="F:protease binding"/>
    <property type="evidence" value="ECO:0007669"/>
    <property type="project" value="TreeGrafter"/>
</dbReference>
<feature type="domain" description="NTR" evidence="7">
    <location>
        <begin position="27"/>
        <end position="157"/>
    </location>
</feature>
<evidence type="ECO:0000256" key="1">
    <source>
        <dbReference type="ARBA" id="ARBA00004613"/>
    </source>
</evidence>
<evidence type="ECO:0000256" key="6">
    <source>
        <dbReference type="SAM" id="SignalP"/>
    </source>
</evidence>
<dbReference type="GO" id="GO:0051045">
    <property type="term" value="P:negative regulation of membrane protein ectodomain proteolysis"/>
    <property type="evidence" value="ECO:0007669"/>
    <property type="project" value="TreeGrafter"/>
</dbReference>